<dbReference type="InterPro" id="IPR001343">
    <property type="entry name" value="Hemolysn_Ca-bd"/>
</dbReference>
<sequence length="996" mass="96666">MTLPTATNLSASDVYRSTASNLTDIVLSPTTTLAGLVVKFTIPDQAGSLTATSFGGASLVDLGDGEFAISGGTLANINSVLASLSFVADSNYKDTFNMNVEVTNSSGSIFGTKQISWNLQANDVLSLGDQANSFLFKALANAASTATTGIASVDAGDGIDTLIVNGATATTVDLSSQTLGSGYQVKQGTTTYRYTNFEHLDASKVTAAMTVIASADGSEIKTGSAADKITLGAGADTVEAGLGNDSVQGASLTVGALSAGDGIDLGGGNDQIVIDGNDVAATADGGAGIDTLLYVGAGNGVFTFEAGVNDNTLDSVDLITTNFENLNAASATGDLTVTLGANTTAVITGSGDDTITYRDGLATTAVVNAGTGTQDTLILDPSAVSTTAALNINLAAASGVKQVTNATATYLGFENLSAADWGANLTVTASTTGSVITTGYGADTVTLGVGVDTVVTGEGNDRVIVGLATTLGAADQIELGAGNDSGNYVAGVLGTIDAGDGVDTLTYAGTTAQTINFNSLDHIAGSHYKNFENLSAATATGALNVTATAATNSIVTGAGADTINAALAEQGVTINAGAGVNNVTGSAFGDLIVLGAGADLVNSGDGADTVSGALTLGDNINLGDGSDTYSYQSVASTTVDGGAGIDTLKVAVAAATAINLSTTDQAGAGVIKGFENVDGAASSAALTVTASTATTSIATGGGNDVVNASAALQGVTINAGGTTNSTAADGSLIIGFNTVTGSNYGDTITLGTGKDIVNAGDGADSVIGTLTAGDQVNLGAGDDVFAYQGLGLAGTVVDGGTGTDSLTYGGSIARTVNFLTTTDNLAAENGIYRNFENLAASGATGALTVTAGTGTTSVSTGSAADRVTVGSTATQAMTIATGLGNDTIAAATATVNLTVDAGAGTNSVTTGSGADSVTLGTGADTVNTGAGNDTLLGAASVGDSINLGTGNDTATYSVAGSVNAGDDNDTLSHSGAGNLTIALGSVTNVGGFSNFE</sequence>
<dbReference type="InterPro" id="IPR011049">
    <property type="entry name" value="Serralysin-like_metalloprot_C"/>
</dbReference>
<evidence type="ECO:0000256" key="2">
    <source>
        <dbReference type="ARBA" id="ARBA00022525"/>
    </source>
</evidence>
<dbReference type="EMBL" id="WOFE01000005">
    <property type="protein sequence ID" value="MBM5572081.1"/>
    <property type="molecule type" value="Genomic_DNA"/>
</dbReference>
<dbReference type="RefSeq" id="WP_203571415.1">
    <property type="nucleotide sequence ID" value="NZ_WOFE01000005.1"/>
</dbReference>
<proteinExistence type="predicted"/>
<dbReference type="Gene3D" id="2.150.10.10">
    <property type="entry name" value="Serralysin-like metalloprotease, C-terminal"/>
    <property type="match status" value="2"/>
</dbReference>
<accession>A0ABS2CD71</accession>
<dbReference type="InterPro" id="IPR050557">
    <property type="entry name" value="RTX_toxin/Mannuronan_C5-epim"/>
</dbReference>
<comment type="caution">
    <text evidence="3">The sequence shown here is derived from an EMBL/GenBank/DDBJ whole genome shotgun (WGS) entry which is preliminary data.</text>
</comment>
<evidence type="ECO:0000256" key="1">
    <source>
        <dbReference type="ARBA" id="ARBA00004613"/>
    </source>
</evidence>
<name>A0ABS2CD71_9NEIS</name>
<protein>
    <recommendedName>
        <fullName evidence="5">Calcium-binding protein</fullName>
    </recommendedName>
</protein>
<gene>
    <name evidence="3" type="ORF">GM173_10890</name>
</gene>
<organism evidence="3 4">
    <name type="scientific">Deefgea chitinilytica</name>
    <dbReference type="NCBI Taxonomy" id="570276"/>
    <lineage>
        <taxon>Bacteria</taxon>
        <taxon>Pseudomonadati</taxon>
        <taxon>Pseudomonadota</taxon>
        <taxon>Betaproteobacteria</taxon>
        <taxon>Neisseriales</taxon>
        <taxon>Chitinibacteraceae</taxon>
        <taxon>Deefgea</taxon>
    </lineage>
</organism>
<evidence type="ECO:0000313" key="3">
    <source>
        <dbReference type="EMBL" id="MBM5572081.1"/>
    </source>
</evidence>
<reference evidence="3 4" key="1">
    <citation type="submission" date="2019-11" db="EMBL/GenBank/DDBJ databases">
        <title>Novel Deefgea species.</title>
        <authorList>
            <person name="Han J.-H."/>
        </authorList>
    </citation>
    <scope>NUCLEOTIDE SEQUENCE [LARGE SCALE GENOMIC DNA]</scope>
    <source>
        <strain evidence="3 4">LMG 24817</strain>
    </source>
</reference>
<dbReference type="Pfam" id="PF00353">
    <property type="entry name" value="HemolysinCabind"/>
    <property type="match status" value="6"/>
</dbReference>
<evidence type="ECO:0008006" key="5">
    <source>
        <dbReference type="Google" id="ProtNLM"/>
    </source>
</evidence>
<dbReference type="PRINTS" id="PR00313">
    <property type="entry name" value="CABNDNGRPT"/>
</dbReference>
<dbReference type="Proteomes" id="UP001195660">
    <property type="component" value="Unassembled WGS sequence"/>
</dbReference>
<dbReference type="PANTHER" id="PTHR38340:SF1">
    <property type="entry name" value="S-LAYER PROTEIN"/>
    <property type="match status" value="1"/>
</dbReference>
<evidence type="ECO:0000313" key="4">
    <source>
        <dbReference type="Proteomes" id="UP001195660"/>
    </source>
</evidence>
<comment type="subcellular location">
    <subcellularLocation>
        <location evidence="1">Secreted</location>
    </subcellularLocation>
</comment>
<keyword evidence="4" id="KW-1185">Reference proteome</keyword>
<feature type="non-terminal residue" evidence="3">
    <location>
        <position position="996"/>
    </location>
</feature>
<dbReference type="SUPFAM" id="SSF51120">
    <property type="entry name" value="beta-Roll"/>
    <property type="match status" value="4"/>
</dbReference>
<keyword evidence="2" id="KW-0964">Secreted</keyword>
<dbReference type="Gene3D" id="2.160.20.160">
    <property type="match status" value="2"/>
</dbReference>
<dbReference type="PANTHER" id="PTHR38340">
    <property type="entry name" value="S-LAYER PROTEIN"/>
    <property type="match status" value="1"/>
</dbReference>